<evidence type="ECO:0000313" key="2">
    <source>
        <dbReference type="Proteomes" id="UP000247978"/>
    </source>
</evidence>
<name>A0A2V3WP81_9BACI</name>
<organism evidence="1 2">
    <name type="scientific">Pseudogracilibacillus auburnensis</name>
    <dbReference type="NCBI Taxonomy" id="1494959"/>
    <lineage>
        <taxon>Bacteria</taxon>
        <taxon>Bacillati</taxon>
        <taxon>Bacillota</taxon>
        <taxon>Bacilli</taxon>
        <taxon>Bacillales</taxon>
        <taxon>Bacillaceae</taxon>
        <taxon>Pseudogracilibacillus</taxon>
    </lineage>
</organism>
<comment type="caution">
    <text evidence="1">The sequence shown here is derived from an EMBL/GenBank/DDBJ whole genome shotgun (WGS) entry which is preliminary data.</text>
</comment>
<sequence>MKSEERCNNHSLVTQGKMNQARLLQNQYTISILNEGLRVGLLNSEDVYGTERQLMSILENLIRRYTQGESSSVTSETAVSILTSVLYAVDAYLLHFKNPEKAIDVLKNDNVKKAYEQGIDLIRHCFEETKQLYKEINHNKLDVAVEAYNITIDESIPVFLKKYGIIFDAHNTMASIDYPLAIDDMSIQGVYYLRQYLTHLKMETQFCLLFNKDDLQQILVNYGRICGFDYRIELFNIFELVLNNAIFSILSGGHASQITISINQYKQLDDLFNKLNDSQVQSIILKAVDRLRYHFNMKDPQMINYLKQCGMNLVNRVKSVVNQNRLEMVVIVEKKWRSKPIVTTFKASDRMSDNCFRLLIEKVMNCEKLADKVDVIRTNFRSLHDYIDMLNTNCLLDDEYEELFKTFGDVELAILTKIVFYEELRNGSTDLSSFYDKEEQHESEWQNHFIEFIKSIDINRKGTIKKYVNDIDYEEISFY</sequence>
<proteinExistence type="predicted"/>
<dbReference type="RefSeq" id="WP_244916400.1">
    <property type="nucleotide sequence ID" value="NZ_JADIJL010000001.1"/>
</dbReference>
<keyword evidence="2" id="KW-1185">Reference proteome</keyword>
<dbReference type="Pfam" id="PF19677">
    <property type="entry name" value="DUF6179"/>
    <property type="match status" value="1"/>
</dbReference>
<evidence type="ECO:0000313" key="1">
    <source>
        <dbReference type="EMBL" id="PXW90519.1"/>
    </source>
</evidence>
<protein>
    <submittedName>
        <fullName evidence="1">Uncharacterized protein</fullName>
    </submittedName>
</protein>
<dbReference type="Proteomes" id="UP000247978">
    <property type="component" value="Unassembled WGS sequence"/>
</dbReference>
<dbReference type="InterPro" id="IPR045751">
    <property type="entry name" value="DUF6179"/>
</dbReference>
<gene>
    <name evidence="1" type="ORF">DFR56_101431</name>
</gene>
<reference evidence="1 2" key="1">
    <citation type="submission" date="2018-05" db="EMBL/GenBank/DDBJ databases">
        <title>Genomic Encyclopedia of Type Strains, Phase IV (KMG-IV): sequencing the most valuable type-strain genomes for metagenomic binning, comparative biology and taxonomic classification.</title>
        <authorList>
            <person name="Goeker M."/>
        </authorList>
    </citation>
    <scope>NUCLEOTIDE SEQUENCE [LARGE SCALE GENOMIC DNA]</scope>
    <source>
        <strain evidence="1 2">DSM 28556</strain>
    </source>
</reference>
<dbReference type="EMBL" id="QJJQ01000001">
    <property type="protein sequence ID" value="PXW90519.1"/>
    <property type="molecule type" value="Genomic_DNA"/>
</dbReference>
<dbReference type="AlphaFoldDB" id="A0A2V3WP81"/>
<accession>A0A2V3WP81</accession>